<feature type="compositionally biased region" description="Basic and acidic residues" evidence="1">
    <location>
        <begin position="223"/>
        <end position="232"/>
    </location>
</feature>
<organism evidence="2 3">
    <name type="scientific">Rhipicephalus sanguineus</name>
    <name type="common">Brown dog tick</name>
    <name type="synonym">Ixodes sanguineus</name>
    <dbReference type="NCBI Taxonomy" id="34632"/>
    <lineage>
        <taxon>Eukaryota</taxon>
        <taxon>Metazoa</taxon>
        <taxon>Ecdysozoa</taxon>
        <taxon>Arthropoda</taxon>
        <taxon>Chelicerata</taxon>
        <taxon>Arachnida</taxon>
        <taxon>Acari</taxon>
        <taxon>Parasitiformes</taxon>
        <taxon>Ixodida</taxon>
        <taxon>Ixodoidea</taxon>
        <taxon>Ixodidae</taxon>
        <taxon>Rhipicephalinae</taxon>
        <taxon>Rhipicephalus</taxon>
        <taxon>Rhipicephalus</taxon>
    </lineage>
</organism>
<name>A0A9D4PBJ8_RHISA</name>
<keyword evidence="3" id="KW-1185">Reference proteome</keyword>
<dbReference type="InterPro" id="IPR004242">
    <property type="entry name" value="Transposase_21"/>
</dbReference>
<gene>
    <name evidence="2" type="ORF">HPB52_012967</name>
</gene>
<reference evidence="2" key="2">
    <citation type="submission" date="2021-09" db="EMBL/GenBank/DDBJ databases">
        <authorList>
            <person name="Jia N."/>
            <person name="Wang J."/>
            <person name="Shi W."/>
            <person name="Du L."/>
            <person name="Sun Y."/>
            <person name="Zhan W."/>
            <person name="Jiang J."/>
            <person name="Wang Q."/>
            <person name="Zhang B."/>
            <person name="Ji P."/>
            <person name="Sakyi L.B."/>
            <person name="Cui X."/>
            <person name="Yuan T."/>
            <person name="Jiang B."/>
            <person name="Yang W."/>
            <person name="Lam T.T.-Y."/>
            <person name="Chang Q."/>
            <person name="Ding S."/>
            <person name="Wang X."/>
            <person name="Zhu J."/>
            <person name="Ruan X."/>
            <person name="Zhao L."/>
            <person name="Wei J."/>
            <person name="Que T."/>
            <person name="Du C."/>
            <person name="Cheng J."/>
            <person name="Dai P."/>
            <person name="Han X."/>
            <person name="Huang E."/>
            <person name="Gao Y."/>
            <person name="Liu J."/>
            <person name="Shao H."/>
            <person name="Ye R."/>
            <person name="Li L."/>
            <person name="Wei W."/>
            <person name="Wang X."/>
            <person name="Wang C."/>
            <person name="Huo Q."/>
            <person name="Li W."/>
            <person name="Guo W."/>
            <person name="Chen H."/>
            <person name="Chen S."/>
            <person name="Zhou L."/>
            <person name="Zhou L."/>
            <person name="Ni X."/>
            <person name="Tian J."/>
            <person name="Zhou Y."/>
            <person name="Sheng Y."/>
            <person name="Liu T."/>
            <person name="Pan Y."/>
            <person name="Xia L."/>
            <person name="Li J."/>
            <person name="Zhao F."/>
            <person name="Cao W."/>
        </authorList>
    </citation>
    <scope>NUCLEOTIDE SEQUENCE</scope>
    <source>
        <strain evidence="2">Rsan-2018</strain>
        <tissue evidence="2">Larvae</tissue>
    </source>
</reference>
<comment type="caution">
    <text evidence="2">The sequence shown here is derived from an EMBL/GenBank/DDBJ whole genome shotgun (WGS) entry which is preliminary data.</text>
</comment>
<accession>A0A9D4PBJ8</accession>
<feature type="region of interest" description="Disordered" evidence="1">
    <location>
        <begin position="203"/>
        <end position="232"/>
    </location>
</feature>
<proteinExistence type="predicted"/>
<dbReference type="Pfam" id="PF02992">
    <property type="entry name" value="Transposase_21"/>
    <property type="match status" value="1"/>
</dbReference>
<dbReference type="VEuPathDB" id="VectorBase:RSAN_032560"/>
<protein>
    <submittedName>
        <fullName evidence="2">Uncharacterized protein</fullName>
    </submittedName>
</protein>
<dbReference type="Proteomes" id="UP000821837">
    <property type="component" value="Unassembled WGS sequence"/>
</dbReference>
<sequence>MASLSRNSESTSMSDITDGSQYRASRNKVGMAAHDLTVTVNTDGSPVFKSSKYSIWPVQITLDQLPPLLRWKNVMMPLLWYGNEHPNMTLLLEAFVVQLQKLNAKGISWTFNNTQICSKVYCICCCADSPARAAMQHMIQFNGYYGCSWRYHPGNNIDGQARKLRSQTLLRVVIQYVDDTADDRECYQWDAVSCRVRATPTNPANTSRLPLPRFKPSTTAAEADMRKMDNES</sequence>
<feature type="region of interest" description="Disordered" evidence="1">
    <location>
        <begin position="1"/>
        <end position="20"/>
    </location>
</feature>
<dbReference type="EMBL" id="JABSTV010001255">
    <property type="protein sequence ID" value="KAH7935724.1"/>
    <property type="molecule type" value="Genomic_DNA"/>
</dbReference>
<evidence type="ECO:0000313" key="3">
    <source>
        <dbReference type="Proteomes" id="UP000821837"/>
    </source>
</evidence>
<dbReference type="AlphaFoldDB" id="A0A9D4PBJ8"/>
<evidence type="ECO:0000313" key="2">
    <source>
        <dbReference type="EMBL" id="KAH7935724.1"/>
    </source>
</evidence>
<evidence type="ECO:0000256" key="1">
    <source>
        <dbReference type="SAM" id="MobiDB-lite"/>
    </source>
</evidence>
<reference evidence="2" key="1">
    <citation type="journal article" date="2020" name="Cell">
        <title>Large-Scale Comparative Analyses of Tick Genomes Elucidate Their Genetic Diversity and Vector Capacities.</title>
        <authorList>
            <consortium name="Tick Genome and Microbiome Consortium (TIGMIC)"/>
            <person name="Jia N."/>
            <person name="Wang J."/>
            <person name="Shi W."/>
            <person name="Du L."/>
            <person name="Sun Y."/>
            <person name="Zhan W."/>
            <person name="Jiang J.F."/>
            <person name="Wang Q."/>
            <person name="Zhang B."/>
            <person name="Ji P."/>
            <person name="Bell-Sakyi L."/>
            <person name="Cui X.M."/>
            <person name="Yuan T.T."/>
            <person name="Jiang B.G."/>
            <person name="Yang W.F."/>
            <person name="Lam T.T."/>
            <person name="Chang Q.C."/>
            <person name="Ding S.J."/>
            <person name="Wang X.J."/>
            <person name="Zhu J.G."/>
            <person name="Ruan X.D."/>
            <person name="Zhao L."/>
            <person name="Wei J.T."/>
            <person name="Ye R.Z."/>
            <person name="Que T.C."/>
            <person name="Du C.H."/>
            <person name="Zhou Y.H."/>
            <person name="Cheng J.X."/>
            <person name="Dai P.F."/>
            <person name="Guo W.B."/>
            <person name="Han X.H."/>
            <person name="Huang E.J."/>
            <person name="Li L.F."/>
            <person name="Wei W."/>
            <person name="Gao Y.C."/>
            <person name="Liu J.Z."/>
            <person name="Shao H.Z."/>
            <person name="Wang X."/>
            <person name="Wang C.C."/>
            <person name="Yang T.C."/>
            <person name="Huo Q.B."/>
            <person name="Li W."/>
            <person name="Chen H.Y."/>
            <person name="Chen S.E."/>
            <person name="Zhou L.G."/>
            <person name="Ni X.B."/>
            <person name="Tian J.H."/>
            <person name="Sheng Y."/>
            <person name="Liu T."/>
            <person name="Pan Y.S."/>
            <person name="Xia L.Y."/>
            <person name="Li J."/>
            <person name="Zhao F."/>
            <person name="Cao W.C."/>
        </authorList>
    </citation>
    <scope>NUCLEOTIDE SEQUENCE</scope>
    <source>
        <strain evidence="2">Rsan-2018</strain>
    </source>
</reference>